<dbReference type="RefSeq" id="WP_110258389.1">
    <property type="nucleotide sequence ID" value="NZ_QJKB01000024.1"/>
</dbReference>
<keyword evidence="1" id="KW-0812">Transmembrane</keyword>
<evidence type="ECO:0000313" key="3">
    <source>
        <dbReference type="Proteomes" id="UP000247792"/>
    </source>
</evidence>
<dbReference type="AlphaFoldDB" id="A0A318IN68"/>
<evidence type="ECO:0000256" key="1">
    <source>
        <dbReference type="SAM" id="Phobius"/>
    </source>
</evidence>
<gene>
    <name evidence="2" type="ORF">DFR42_1246</name>
</gene>
<feature type="transmembrane region" description="Helical" evidence="1">
    <location>
        <begin position="103"/>
        <end position="125"/>
    </location>
</feature>
<accession>A0A318IN68</accession>
<keyword evidence="1" id="KW-0472">Membrane</keyword>
<keyword evidence="3" id="KW-1185">Reference proteome</keyword>
<feature type="transmembrane region" description="Helical" evidence="1">
    <location>
        <begin position="244"/>
        <end position="266"/>
    </location>
</feature>
<reference evidence="2 3" key="1">
    <citation type="submission" date="2018-05" db="EMBL/GenBank/DDBJ databases">
        <title>Genomic Encyclopedia of Type Strains, Phase IV (KMG-IV): sequencing the most valuable type-strain genomes for metagenomic binning, comparative biology and taxonomic classification.</title>
        <authorList>
            <person name="Goeker M."/>
        </authorList>
    </citation>
    <scope>NUCLEOTIDE SEQUENCE [LARGE SCALE GENOMIC DNA]</scope>
    <source>
        <strain evidence="2 3">DSM 19792</strain>
    </source>
</reference>
<dbReference type="EMBL" id="QJKB01000024">
    <property type="protein sequence ID" value="PXX34927.1"/>
    <property type="molecule type" value="Genomic_DNA"/>
</dbReference>
<comment type="caution">
    <text evidence="2">The sequence shown here is derived from an EMBL/GenBank/DDBJ whole genome shotgun (WGS) entry which is preliminary data.</text>
</comment>
<feature type="transmembrane region" description="Helical" evidence="1">
    <location>
        <begin position="177"/>
        <end position="197"/>
    </location>
</feature>
<protein>
    <submittedName>
        <fullName evidence="2">Uncharacterized protein</fullName>
    </submittedName>
</protein>
<dbReference type="Proteomes" id="UP000247792">
    <property type="component" value="Unassembled WGS sequence"/>
</dbReference>
<dbReference type="OrthoDB" id="5966766at2"/>
<evidence type="ECO:0000313" key="2">
    <source>
        <dbReference type="EMBL" id="PXX34927.1"/>
    </source>
</evidence>
<organism evidence="2 3">
    <name type="scientific">Undibacterium pigrum</name>
    <dbReference type="NCBI Taxonomy" id="401470"/>
    <lineage>
        <taxon>Bacteria</taxon>
        <taxon>Pseudomonadati</taxon>
        <taxon>Pseudomonadota</taxon>
        <taxon>Betaproteobacteria</taxon>
        <taxon>Burkholderiales</taxon>
        <taxon>Oxalobacteraceae</taxon>
        <taxon>Undibacterium</taxon>
    </lineage>
</organism>
<feature type="transmembrane region" description="Helical" evidence="1">
    <location>
        <begin position="25"/>
        <end position="45"/>
    </location>
</feature>
<sequence>MNNFFNPIRFGRLLRAHWAEKRREYAWFVAVLVMLDLVAMVFSFAKSDNSPFNEFQFRGQATWYMTGLFFSALIFAGRYFQPLLNPGTSLITLMRPASVFEKWLMAFLFISIFYPLVYTLLYTLFNYPAVQLAKSMVSALPACENCTYDFRFYFPLLTTDIEKTGAYNPENSFKSQVFFFLLLSAAQAHIAGGTAFFKRSPVLRTVLGTFLLFCISMGLGWAPQLGIFATYYGEDAIQHTALEYIVSIAMWLGLPLLLWTVLFFHIKERELA</sequence>
<feature type="transmembrane region" description="Helical" evidence="1">
    <location>
        <begin position="61"/>
        <end position="80"/>
    </location>
</feature>
<feature type="transmembrane region" description="Helical" evidence="1">
    <location>
        <begin position="209"/>
        <end position="232"/>
    </location>
</feature>
<name>A0A318IN68_9BURK</name>
<keyword evidence="1" id="KW-1133">Transmembrane helix</keyword>
<proteinExistence type="predicted"/>